<dbReference type="eggNOG" id="arCOG03182">
    <property type="taxonomic scope" value="Archaea"/>
</dbReference>
<dbReference type="PANTHER" id="PTHR42756:SF1">
    <property type="entry name" value="TRANSCRIPTIONAL REPRESSOR OF EMRAB OPERON"/>
    <property type="match status" value="1"/>
</dbReference>
<dbReference type="PROSITE" id="PS50995">
    <property type="entry name" value="HTH_MARR_2"/>
    <property type="match status" value="1"/>
</dbReference>
<keyword evidence="1" id="KW-0805">Transcription regulation</keyword>
<proteinExistence type="predicted"/>
<dbReference type="InterPro" id="IPR000485">
    <property type="entry name" value="AsnC-type_HTH_dom"/>
</dbReference>
<dbReference type="STRING" id="406327.Mevan_0136"/>
<evidence type="ECO:0000256" key="1">
    <source>
        <dbReference type="ARBA" id="ARBA00023015"/>
    </source>
</evidence>
<dbReference type="RefSeq" id="WP_011971951.1">
    <property type="nucleotide sequence ID" value="NC_009634.1"/>
</dbReference>
<name>A6UNH5_METVS</name>
<dbReference type="PROSITE" id="PS01117">
    <property type="entry name" value="HTH_MARR_1"/>
    <property type="match status" value="1"/>
</dbReference>
<evidence type="ECO:0000259" key="4">
    <source>
        <dbReference type="PROSITE" id="PS50995"/>
    </source>
</evidence>
<dbReference type="GO" id="GO:0043565">
    <property type="term" value="F:sequence-specific DNA binding"/>
    <property type="evidence" value="ECO:0007669"/>
    <property type="project" value="InterPro"/>
</dbReference>
<evidence type="ECO:0000313" key="5">
    <source>
        <dbReference type="EMBL" id="ABR54047.1"/>
    </source>
</evidence>
<feature type="domain" description="HTH marR-type" evidence="4">
    <location>
        <begin position="1"/>
        <end position="139"/>
    </location>
</feature>
<protein>
    <submittedName>
        <fullName evidence="5">Transcriptional regulator, MarR family</fullName>
    </submittedName>
</protein>
<keyword evidence="3" id="KW-0804">Transcription</keyword>
<dbReference type="InterPro" id="IPR036390">
    <property type="entry name" value="WH_DNA-bd_sf"/>
</dbReference>
<keyword evidence="2" id="KW-0238">DNA-binding</keyword>
<dbReference type="PRINTS" id="PR00598">
    <property type="entry name" value="HTHMARR"/>
</dbReference>
<sequence>MKIIENIDKIWEFMYLSSYAYLQDIISSEDLSELTMSDREYIGVIKKLKRPKLSEIAKSMGYTKTSVTNMVTKLENKGYLKRIKSKTDKREIIIELTEKGEALFKWDIEMYQRTLEEMKNALTSEELLIYEVLMEKIGKQIDEVLPNYYNKVDKKETIRTLYYPLKKI</sequence>
<keyword evidence="6" id="KW-1185">Reference proteome</keyword>
<dbReference type="KEGG" id="mvn:Mevan_0136"/>
<dbReference type="Pfam" id="PF01047">
    <property type="entry name" value="MarR"/>
    <property type="match status" value="1"/>
</dbReference>
<dbReference type="HOGENOM" id="CLU_083287_11_3_2"/>
<organism evidence="5 6">
    <name type="scientific">Methanococcus vannielii (strain ATCC 35089 / DSM 1224 / JCM 13029 / OCM 148 / SB)</name>
    <dbReference type="NCBI Taxonomy" id="406327"/>
    <lineage>
        <taxon>Archaea</taxon>
        <taxon>Methanobacteriati</taxon>
        <taxon>Methanobacteriota</taxon>
        <taxon>Methanomada group</taxon>
        <taxon>Methanococci</taxon>
        <taxon>Methanococcales</taxon>
        <taxon>Methanococcaceae</taxon>
        <taxon>Methanococcus</taxon>
    </lineage>
</organism>
<dbReference type="InterPro" id="IPR036388">
    <property type="entry name" value="WH-like_DNA-bd_sf"/>
</dbReference>
<evidence type="ECO:0000256" key="3">
    <source>
        <dbReference type="ARBA" id="ARBA00023163"/>
    </source>
</evidence>
<evidence type="ECO:0000256" key="2">
    <source>
        <dbReference type="ARBA" id="ARBA00023125"/>
    </source>
</evidence>
<dbReference type="SUPFAM" id="SSF46785">
    <property type="entry name" value="Winged helix' DNA-binding domain"/>
    <property type="match status" value="1"/>
</dbReference>
<evidence type="ECO:0000313" key="6">
    <source>
        <dbReference type="Proteomes" id="UP000001107"/>
    </source>
</evidence>
<dbReference type="GO" id="GO:0003700">
    <property type="term" value="F:DNA-binding transcription factor activity"/>
    <property type="evidence" value="ECO:0007669"/>
    <property type="project" value="InterPro"/>
</dbReference>
<dbReference type="AlphaFoldDB" id="A6UNH5"/>
<gene>
    <name evidence="5" type="ordered locus">Mevan_0136</name>
</gene>
<dbReference type="Gene3D" id="1.10.10.10">
    <property type="entry name" value="Winged helix-like DNA-binding domain superfamily/Winged helix DNA-binding domain"/>
    <property type="match status" value="1"/>
</dbReference>
<reference evidence="5" key="1">
    <citation type="submission" date="2007-06" db="EMBL/GenBank/DDBJ databases">
        <title>Complete sequence of Methanococcus vannielii SB.</title>
        <authorList>
            <consortium name="US DOE Joint Genome Institute"/>
            <person name="Copeland A."/>
            <person name="Lucas S."/>
            <person name="Lapidus A."/>
            <person name="Barry K."/>
            <person name="Glavina del Rio T."/>
            <person name="Dalin E."/>
            <person name="Tice H."/>
            <person name="Pitluck S."/>
            <person name="Chain P."/>
            <person name="Malfatti S."/>
            <person name="Shin M."/>
            <person name="Vergez L."/>
            <person name="Schmutz J."/>
            <person name="Larimer F."/>
            <person name="Land M."/>
            <person name="Hauser L."/>
            <person name="Kyrpides N."/>
            <person name="Anderson I."/>
            <person name="Sieprawska-Lupa M."/>
            <person name="Whitman W.B."/>
            <person name="Richardson P."/>
        </authorList>
    </citation>
    <scope>NUCLEOTIDE SEQUENCE [LARGE SCALE GENOMIC DNA]</scope>
    <source>
        <strain evidence="5">SB</strain>
    </source>
</reference>
<dbReference type="EMBL" id="CP000742">
    <property type="protein sequence ID" value="ABR54047.1"/>
    <property type="molecule type" value="Genomic_DNA"/>
</dbReference>
<dbReference type="GeneID" id="5324599"/>
<dbReference type="PRINTS" id="PR00033">
    <property type="entry name" value="HTHASNC"/>
</dbReference>
<dbReference type="SMART" id="SM00347">
    <property type="entry name" value="HTH_MARR"/>
    <property type="match status" value="1"/>
</dbReference>
<dbReference type="InterPro" id="IPR023187">
    <property type="entry name" value="Tscrpt_reg_MarR-type_CS"/>
</dbReference>
<dbReference type="PANTHER" id="PTHR42756">
    <property type="entry name" value="TRANSCRIPTIONAL REGULATOR, MARR"/>
    <property type="match status" value="1"/>
</dbReference>
<accession>A6UNH5</accession>
<dbReference type="Proteomes" id="UP000001107">
    <property type="component" value="Chromosome"/>
</dbReference>
<dbReference type="InterPro" id="IPR000835">
    <property type="entry name" value="HTH_MarR-typ"/>
</dbReference>